<reference evidence="2 3" key="1">
    <citation type="journal article" date="2013" name="ISME J.">
        <title>A metabolic model for members of the genus Tetrasphaera involved in enhanced biological phosphorus removal.</title>
        <authorList>
            <person name="Kristiansen R."/>
            <person name="Nguyen H.T.T."/>
            <person name="Saunders A.M."/>
            <person name="Nielsen J.L."/>
            <person name="Wimmer R."/>
            <person name="Le V.Q."/>
            <person name="McIlroy S.J."/>
            <person name="Petrovski S."/>
            <person name="Seviour R.J."/>
            <person name="Calteau A."/>
            <person name="Nielsen K.L."/>
            <person name="Nielsen P.H."/>
        </authorList>
    </citation>
    <scope>NUCLEOTIDE SEQUENCE [LARGE SCALE GENOMIC DNA]</scope>
    <source>
        <strain evidence="2 3">Ben110</strain>
    </source>
</reference>
<keyword evidence="3" id="KW-1185">Reference proteome</keyword>
<evidence type="ECO:0000313" key="3">
    <source>
        <dbReference type="Proteomes" id="UP000035763"/>
    </source>
</evidence>
<dbReference type="EMBL" id="CAJA01000443">
    <property type="protein sequence ID" value="CCH74930.1"/>
    <property type="molecule type" value="Genomic_DNA"/>
</dbReference>
<sequence length="160" mass="17715">MSDHEAPTGAPIPPTPHPTLRELDILEGEWRLEGRDSSGQPFTGSVTRRWLDGGFFLTQETRMDGQPHDGIEYIGYDSATGMLRSMLFSAEGPGPFCPFALEYFWQVEGDNLTIWHGEKGSPALFTGTIDRNAATVQGAWEWPGGGYQVDATRVPNREDQ</sequence>
<evidence type="ECO:0000256" key="1">
    <source>
        <dbReference type="SAM" id="MobiDB-lite"/>
    </source>
</evidence>
<evidence type="ECO:0000313" key="2">
    <source>
        <dbReference type="EMBL" id="CCH74930.1"/>
    </source>
</evidence>
<name>W6K1Q4_9MICO</name>
<dbReference type="AlphaFoldDB" id="W6K1Q4"/>
<gene>
    <name evidence="2" type="ORF">BN11_4980004</name>
</gene>
<feature type="region of interest" description="Disordered" evidence="1">
    <location>
        <begin position="1"/>
        <end position="20"/>
    </location>
</feature>
<accession>W6K1Q4</accession>
<dbReference type="InterPro" id="IPR011473">
    <property type="entry name" value="DUF1579"/>
</dbReference>
<dbReference type="Proteomes" id="UP000035763">
    <property type="component" value="Unassembled WGS sequence"/>
</dbReference>
<dbReference type="Pfam" id="PF07617">
    <property type="entry name" value="DUF1579"/>
    <property type="match status" value="1"/>
</dbReference>
<organism evidence="2 3">
    <name type="scientific">Nostocoides australiense Ben110</name>
    <dbReference type="NCBI Taxonomy" id="1193182"/>
    <lineage>
        <taxon>Bacteria</taxon>
        <taxon>Bacillati</taxon>
        <taxon>Actinomycetota</taxon>
        <taxon>Actinomycetes</taxon>
        <taxon>Micrococcales</taxon>
        <taxon>Intrasporangiaceae</taxon>
        <taxon>Nostocoides</taxon>
    </lineage>
</organism>
<protein>
    <recommendedName>
        <fullName evidence="4">DUF1579 domain-containing protein</fullName>
    </recommendedName>
</protein>
<comment type="caution">
    <text evidence="2">The sequence shown here is derived from an EMBL/GenBank/DDBJ whole genome shotgun (WGS) entry which is preliminary data.</text>
</comment>
<evidence type="ECO:0008006" key="4">
    <source>
        <dbReference type="Google" id="ProtNLM"/>
    </source>
</evidence>
<dbReference type="RefSeq" id="WP_048700279.1">
    <property type="nucleotide sequence ID" value="NZ_HG764815.1"/>
</dbReference>
<dbReference type="OrthoDB" id="8481162at2"/>
<proteinExistence type="predicted"/>
<dbReference type="STRING" id="1193182.BN11_4980004"/>